<keyword evidence="2" id="KW-1185">Reference proteome</keyword>
<dbReference type="OrthoDB" id="5365924at2"/>
<organism evidence="1 2">
    <name type="scientific">Pontibacter arcticus</name>
    <dbReference type="NCBI Taxonomy" id="2080288"/>
    <lineage>
        <taxon>Bacteria</taxon>
        <taxon>Pseudomonadati</taxon>
        <taxon>Bacteroidota</taxon>
        <taxon>Cytophagia</taxon>
        <taxon>Cytophagales</taxon>
        <taxon>Hymenobacteraceae</taxon>
        <taxon>Pontibacter</taxon>
    </lineage>
</organism>
<accession>A0A364RE69</accession>
<dbReference type="Proteomes" id="UP000251692">
    <property type="component" value="Unassembled WGS sequence"/>
</dbReference>
<dbReference type="RefSeq" id="WP_112306058.1">
    <property type="nucleotide sequence ID" value="NZ_QMDV01000003.1"/>
</dbReference>
<protein>
    <submittedName>
        <fullName evidence="1">Uncharacterized protein</fullName>
    </submittedName>
</protein>
<proteinExistence type="predicted"/>
<dbReference type="AlphaFoldDB" id="A0A364RE69"/>
<dbReference type="EMBL" id="QMDV01000003">
    <property type="protein sequence ID" value="RAU82466.1"/>
    <property type="molecule type" value="Genomic_DNA"/>
</dbReference>
<name>A0A364RE69_9BACT</name>
<reference evidence="1 2" key="1">
    <citation type="submission" date="2018-06" db="EMBL/GenBank/DDBJ databases">
        <authorList>
            <person name="Liu Z.-W."/>
        </authorList>
    </citation>
    <scope>NUCLEOTIDE SEQUENCE [LARGE SCALE GENOMIC DNA]</scope>
    <source>
        <strain evidence="1 2">2b14</strain>
    </source>
</reference>
<evidence type="ECO:0000313" key="1">
    <source>
        <dbReference type="EMBL" id="RAU82466.1"/>
    </source>
</evidence>
<reference evidence="1 2" key="2">
    <citation type="submission" date="2018-07" db="EMBL/GenBank/DDBJ databases">
        <title>Pontibacter sp. 2b14 genomic sequence and assembly.</title>
        <authorList>
            <person name="Du Z.-J."/>
        </authorList>
    </citation>
    <scope>NUCLEOTIDE SEQUENCE [LARGE SCALE GENOMIC DNA]</scope>
    <source>
        <strain evidence="1 2">2b14</strain>
    </source>
</reference>
<gene>
    <name evidence="1" type="ORF">DP923_11825</name>
</gene>
<comment type="caution">
    <text evidence="1">The sequence shown here is derived from an EMBL/GenBank/DDBJ whole genome shotgun (WGS) entry which is preliminary data.</text>
</comment>
<evidence type="ECO:0000313" key="2">
    <source>
        <dbReference type="Proteomes" id="UP000251692"/>
    </source>
</evidence>
<sequence>MDKEKRKEHFNSPSWVTYLTPFTLIVPDNEEPLKVELEEINSNTYNHGKLCKIVSSSPIDSFDFDLIICYDGALAIPKFSTFSEKEKAVDFFNNLFCKILLGGIYCEAVDRRDIVNGKLHKQSFIWPVDFGNSASTHLHSKLRMKVASNMDSIILSNPNYITVSEFHKTIGAGNNILSKINNLTPKFLVRGVTEITYRNWDLVLSNLWITVEQLIDFVWNNFYLIDTKYHPKDPISGRIKSLKNDSRTWSTSVKQEIMYQNGILDEGIISKLYPARQARNKLVHEGKGVSQQIALDLYTAVQLLLKKASGLKHISFPDVEESSRESLSDKSDFSLEDFDAWKEVKIKKTPNKV</sequence>